<dbReference type="EMBL" id="VWSH01000001">
    <property type="protein sequence ID" value="KAA5537435.1"/>
    <property type="molecule type" value="Genomic_DNA"/>
</dbReference>
<feature type="chain" id="PRO_5024277835" evidence="1">
    <location>
        <begin position="25"/>
        <end position="140"/>
    </location>
</feature>
<dbReference type="RefSeq" id="WP_150032011.1">
    <property type="nucleotide sequence ID" value="NZ_VWSH01000001.1"/>
</dbReference>
<keyword evidence="1" id="KW-0732">Signal</keyword>
<evidence type="ECO:0000313" key="3">
    <source>
        <dbReference type="Proteomes" id="UP000323632"/>
    </source>
</evidence>
<sequence>MKKTKLLSLLTGLLLVLGFNIASAQTNTFTRVACNPNFQGCVSTSLSLTLTDPNPPQFAQASQTKALAAPGSVDFAIRFTKIKVSLGGYTSTGTYYLPTTIGDGTAISIGADGEGVGPYTIYIYKSGSNSFTVSVGNTAL</sequence>
<evidence type="ECO:0000256" key="1">
    <source>
        <dbReference type="SAM" id="SignalP"/>
    </source>
</evidence>
<keyword evidence="3" id="KW-1185">Reference proteome</keyword>
<gene>
    <name evidence="2" type="ORF">F0919_07100</name>
</gene>
<reference evidence="2 3" key="1">
    <citation type="submission" date="2019-09" db="EMBL/GenBank/DDBJ databases">
        <title>Genome sequence and assembly of Taibaiella sp.</title>
        <authorList>
            <person name="Chhetri G."/>
        </authorList>
    </citation>
    <scope>NUCLEOTIDE SEQUENCE [LARGE SCALE GENOMIC DNA]</scope>
    <source>
        <strain evidence="2 3">KVB11</strain>
    </source>
</reference>
<dbReference type="AlphaFoldDB" id="A0A5M6CX01"/>
<proteinExistence type="predicted"/>
<feature type="signal peptide" evidence="1">
    <location>
        <begin position="1"/>
        <end position="24"/>
    </location>
</feature>
<protein>
    <submittedName>
        <fullName evidence="2">Uncharacterized protein</fullName>
    </submittedName>
</protein>
<dbReference type="Proteomes" id="UP000323632">
    <property type="component" value="Unassembled WGS sequence"/>
</dbReference>
<comment type="caution">
    <text evidence="2">The sequence shown here is derived from an EMBL/GenBank/DDBJ whole genome shotgun (WGS) entry which is preliminary data.</text>
</comment>
<evidence type="ECO:0000313" key="2">
    <source>
        <dbReference type="EMBL" id="KAA5537435.1"/>
    </source>
</evidence>
<name>A0A5M6CX01_9BACT</name>
<organism evidence="2 3">
    <name type="scientific">Taibaiella lutea</name>
    <dbReference type="NCBI Taxonomy" id="2608001"/>
    <lineage>
        <taxon>Bacteria</taxon>
        <taxon>Pseudomonadati</taxon>
        <taxon>Bacteroidota</taxon>
        <taxon>Chitinophagia</taxon>
        <taxon>Chitinophagales</taxon>
        <taxon>Chitinophagaceae</taxon>
        <taxon>Taibaiella</taxon>
    </lineage>
</organism>
<accession>A0A5M6CX01</accession>